<evidence type="ECO:0000256" key="1">
    <source>
        <dbReference type="ARBA" id="ARBA00023242"/>
    </source>
</evidence>
<dbReference type="PANTHER" id="PTHR35392">
    <property type="entry name" value="ZN(II)2CYS6 TRANSCRIPTION FACTOR (EUROFUNG)-RELATED-RELATED"/>
    <property type="match status" value="1"/>
</dbReference>
<evidence type="ECO:0000313" key="3">
    <source>
        <dbReference type="EMBL" id="KAK5990690.1"/>
    </source>
</evidence>
<dbReference type="Proteomes" id="UP001338125">
    <property type="component" value="Unassembled WGS sequence"/>
</dbReference>
<evidence type="ECO:0000313" key="4">
    <source>
        <dbReference type="Proteomes" id="UP001338125"/>
    </source>
</evidence>
<evidence type="ECO:0000259" key="2">
    <source>
        <dbReference type="PROSITE" id="PS50048"/>
    </source>
</evidence>
<gene>
    <name evidence="3" type="ORF">PT974_08959</name>
</gene>
<proteinExistence type="predicted"/>
<reference evidence="3 4" key="1">
    <citation type="submission" date="2024-01" db="EMBL/GenBank/DDBJ databases">
        <title>Complete genome of Cladobotryum mycophilum ATHUM6906.</title>
        <authorList>
            <person name="Christinaki A.C."/>
            <person name="Myridakis A.I."/>
            <person name="Kouvelis V.N."/>
        </authorList>
    </citation>
    <scope>NUCLEOTIDE SEQUENCE [LARGE SCALE GENOMIC DNA]</scope>
    <source>
        <strain evidence="3 4">ATHUM6906</strain>
    </source>
</reference>
<sequence>MELQQTFHHKRPLAHTGFDVPGPSIPIQFPFVDFTYTPFLSEYQLFSPIQETVTYGQCSSFHDISQEFSQKRRRIDNNYIPMSQEQQEFVEDYQEKLPASDGFQHHANSAGISGWVTPAAVGRQLSKILCPCCAFGHPHGYHHISENPVSAYDPGQPYVMQDPPSMAIQPVHHQVTPNQESPQHLSFSGDHPISSTPPLIAYPVLDPVSLPPQPPPQLQIATVPTTVDEGDYHQIQPSTEYYSDHLVKQEPQLSSPIVFSAVSQMNSDQSPTSFGHNLIHDPNYLPLIPQNTEHSGVYTQYEVVPLDGLPQAVPLDGWSEMIPHTQESNFDILLPNQRGGKRGPFRDQNLREQTAQTRKIGSCIRCRMQRIRCEHNPDDPAGGCMTCKKVANTRAGRFPCLRYKITDVRLYKPGQVPGYEWTRRWNNNISDPIQKWASAEIKVIYISEGFTNRNFQLRVRKFVSQEGDKLNRTWDYNGTTKSVAIPPYALMDLEDAKVAYNKHIGDSMIEILRTVLNHSEGILYKTYLQAWRMMRDPTTPSEAVELLTSTLRLWASIRMSTTSVFIVGEETLGMPNDILDETSPSPGKIPVPPVLGAQMDLILIHHIQTRLRRELLDKLQKMVLKNKQSCWLVTYIVTFILLHNASLITAHDASYARKHGMKRRFAREDKVQEYHLGANILLAHFHYCNKGVHPFSDDCKDQDLRTLADLDEDKIQFVRATRAFAKQHKQDWEELRVNGACESDYYFVSQLFEEGWQPRPTVL</sequence>
<accession>A0ABR0SFY3</accession>
<dbReference type="PROSITE" id="PS50048">
    <property type="entry name" value="ZN2_CY6_FUNGAL_2"/>
    <property type="match status" value="1"/>
</dbReference>
<dbReference type="InterPro" id="IPR001138">
    <property type="entry name" value="Zn2Cys6_DnaBD"/>
</dbReference>
<name>A0ABR0SFY3_9HYPO</name>
<protein>
    <submittedName>
        <fullName evidence="3">Satratoxin biosynthesis SC3 cluster transcription factor SAT20-like protein</fullName>
    </submittedName>
</protein>
<feature type="domain" description="Zn(2)-C6 fungal-type" evidence="2">
    <location>
        <begin position="362"/>
        <end position="400"/>
    </location>
</feature>
<comment type="caution">
    <text evidence="3">The sequence shown here is derived from an EMBL/GenBank/DDBJ whole genome shotgun (WGS) entry which is preliminary data.</text>
</comment>
<keyword evidence="1" id="KW-0539">Nucleus</keyword>
<dbReference type="PANTHER" id="PTHR35392:SF3">
    <property type="entry name" value="ZN(2)-C6 FUNGAL-TYPE DOMAIN-CONTAINING PROTEIN"/>
    <property type="match status" value="1"/>
</dbReference>
<keyword evidence="4" id="KW-1185">Reference proteome</keyword>
<dbReference type="EMBL" id="JAVFKD010000014">
    <property type="protein sequence ID" value="KAK5990690.1"/>
    <property type="molecule type" value="Genomic_DNA"/>
</dbReference>
<organism evidence="3 4">
    <name type="scientific">Cladobotryum mycophilum</name>
    <dbReference type="NCBI Taxonomy" id="491253"/>
    <lineage>
        <taxon>Eukaryota</taxon>
        <taxon>Fungi</taxon>
        <taxon>Dikarya</taxon>
        <taxon>Ascomycota</taxon>
        <taxon>Pezizomycotina</taxon>
        <taxon>Sordariomycetes</taxon>
        <taxon>Hypocreomycetidae</taxon>
        <taxon>Hypocreales</taxon>
        <taxon>Hypocreaceae</taxon>
        <taxon>Cladobotryum</taxon>
    </lineage>
</organism>
<dbReference type="InterPro" id="IPR052973">
    <property type="entry name" value="Fungal_sec-metab_reg_TF"/>
</dbReference>